<dbReference type="InterPro" id="IPR001845">
    <property type="entry name" value="HTH_ArsR_DNA-bd_dom"/>
</dbReference>
<keyword evidence="1" id="KW-0805">Transcription regulation</keyword>
<dbReference type="EMBL" id="WBXO01000002">
    <property type="protein sequence ID" value="KAB2953886.1"/>
    <property type="molecule type" value="Genomic_DNA"/>
</dbReference>
<dbReference type="InterPro" id="IPR036388">
    <property type="entry name" value="WH-like_DNA-bd_sf"/>
</dbReference>
<dbReference type="GO" id="GO:0046686">
    <property type="term" value="P:response to cadmium ion"/>
    <property type="evidence" value="ECO:0007669"/>
    <property type="project" value="UniProtKB-KW"/>
</dbReference>
<dbReference type="PANTHER" id="PTHR43132:SF6">
    <property type="entry name" value="HTH-TYPE TRANSCRIPTIONAL REPRESSOR CZRA"/>
    <property type="match status" value="1"/>
</dbReference>
<proteinExistence type="predicted"/>
<dbReference type="Proteomes" id="UP000468766">
    <property type="component" value="Unassembled WGS sequence"/>
</dbReference>
<dbReference type="PROSITE" id="PS00846">
    <property type="entry name" value="HTH_ARSR_1"/>
    <property type="match status" value="1"/>
</dbReference>
<dbReference type="InterPro" id="IPR018334">
    <property type="entry name" value="ArsR_HTH"/>
</dbReference>
<evidence type="ECO:0000259" key="5">
    <source>
        <dbReference type="PROSITE" id="PS50987"/>
    </source>
</evidence>
<sequence>MLLKETDNSPKKVANCKTTNGEVDCCEEYQVHDELVLEREKYMLQAKSYQEKAQIYKALGDPTRLRILHGLSQGELCVCDLAYLLKMSQSAISHQLRLLRTLKLVRYRKEGKMVYYALEDQPILKILQDDLELR</sequence>
<dbReference type="Pfam" id="PF01022">
    <property type="entry name" value="HTH_5"/>
    <property type="match status" value="1"/>
</dbReference>
<keyword evidence="4" id="KW-0105">Cadmium resistance</keyword>
<feature type="domain" description="HTH arsR-type" evidence="5">
    <location>
        <begin position="44"/>
        <end position="134"/>
    </location>
</feature>
<reference evidence="6 7" key="1">
    <citation type="submission" date="2019-10" db="EMBL/GenBank/DDBJ databases">
        <title>Whole-genome sequence of the extremophile Heliorestis acidaminivorans DSM 24790.</title>
        <authorList>
            <person name="Kyndt J.A."/>
            <person name="Meyer T.E."/>
        </authorList>
    </citation>
    <scope>NUCLEOTIDE SEQUENCE [LARGE SCALE GENOMIC DNA]</scope>
    <source>
        <strain evidence="6 7">DSM 24790</strain>
    </source>
</reference>
<evidence type="ECO:0000313" key="7">
    <source>
        <dbReference type="Proteomes" id="UP000468766"/>
    </source>
</evidence>
<dbReference type="InterPro" id="IPR036390">
    <property type="entry name" value="WH_DNA-bd_sf"/>
</dbReference>
<comment type="caution">
    <text evidence="6">The sequence shown here is derived from an EMBL/GenBank/DDBJ whole genome shotgun (WGS) entry which is preliminary data.</text>
</comment>
<keyword evidence="7" id="KW-1185">Reference proteome</keyword>
<keyword evidence="2" id="KW-0238">DNA-binding</keyword>
<dbReference type="PANTHER" id="PTHR43132">
    <property type="entry name" value="ARSENICAL RESISTANCE OPERON REPRESSOR ARSR-RELATED"/>
    <property type="match status" value="1"/>
</dbReference>
<dbReference type="InterPro" id="IPR051011">
    <property type="entry name" value="Metal_resp_trans_reg"/>
</dbReference>
<dbReference type="NCBIfam" id="NF033788">
    <property type="entry name" value="HTH_metalloreg"/>
    <property type="match status" value="1"/>
</dbReference>
<dbReference type="PROSITE" id="PS50987">
    <property type="entry name" value="HTH_ARSR_2"/>
    <property type="match status" value="1"/>
</dbReference>
<protein>
    <submittedName>
        <fullName evidence="6">Winged helix-turn-helix transcriptional regulator</fullName>
    </submittedName>
</protein>
<name>A0A6I0EZE9_9FIRM</name>
<dbReference type="Gene3D" id="1.10.10.10">
    <property type="entry name" value="Winged helix-like DNA-binding domain superfamily/Winged helix DNA-binding domain"/>
    <property type="match status" value="1"/>
</dbReference>
<dbReference type="RefSeq" id="WP_151618962.1">
    <property type="nucleotide sequence ID" value="NZ_WBXO01000002.1"/>
</dbReference>
<evidence type="ECO:0000256" key="4">
    <source>
        <dbReference type="ARBA" id="ARBA00043263"/>
    </source>
</evidence>
<evidence type="ECO:0000256" key="2">
    <source>
        <dbReference type="ARBA" id="ARBA00023125"/>
    </source>
</evidence>
<dbReference type="PRINTS" id="PR00778">
    <property type="entry name" value="HTHARSR"/>
</dbReference>
<dbReference type="AlphaFoldDB" id="A0A6I0EZE9"/>
<gene>
    <name evidence="6" type="ORF">F9B85_04560</name>
</gene>
<dbReference type="GO" id="GO:0003700">
    <property type="term" value="F:DNA-binding transcription factor activity"/>
    <property type="evidence" value="ECO:0007669"/>
    <property type="project" value="InterPro"/>
</dbReference>
<dbReference type="GO" id="GO:0003677">
    <property type="term" value="F:DNA binding"/>
    <property type="evidence" value="ECO:0007669"/>
    <property type="project" value="UniProtKB-KW"/>
</dbReference>
<accession>A0A6I0EZE9</accession>
<dbReference type="SUPFAM" id="SSF46785">
    <property type="entry name" value="Winged helix' DNA-binding domain"/>
    <property type="match status" value="1"/>
</dbReference>
<dbReference type="CDD" id="cd00090">
    <property type="entry name" value="HTH_ARSR"/>
    <property type="match status" value="1"/>
</dbReference>
<dbReference type="OrthoDB" id="9794330at2"/>
<dbReference type="SMART" id="SM00418">
    <property type="entry name" value="HTH_ARSR"/>
    <property type="match status" value="1"/>
</dbReference>
<evidence type="ECO:0000256" key="1">
    <source>
        <dbReference type="ARBA" id="ARBA00023015"/>
    </source>
</evidence>
<dbReference type="InterPro" id="IPR011991">
    <property type="entry name" value="ArsR-like_HTH"/>
</dbReference>
<organism evidence="6 7">
    <name type="scientific">Heliorestis acidaminivorans</name>
    <dbReference type="NCBI Taxonomy" id="553427"/>
    <lineage>
        <taxon>Bacteria</taxon>
        <taxon>Bacillati</taxon>
        <taxon>Bacillota</taxon>
        <taxon>Clostridia</taxon>
        <taxon>Eubacteriales</taxon>
        <taxon>Heliobacteriaceae</taxon>
        <taxon>Heliorestis</taxon>
    </lineage>
</organism>
<evidence type="ECO:0000313" key="6">
    <source>
        <dbReference type="EMBL" id="KAB2953886.1"/>
    </source>
</evidence>
<keyword evidence="3" id="KW-0804">Transcription</keyword>
<evidence type="ECO:0000256" key="3">
    <source>
        <dbReference type="ARBA" id="ARBA00023163"/>
    </source>
</evidence>